<evidence type="ECO:0000256" key="5">
    <source>
        <dbReference type="ARBA" id="ARBA00023136"/>
    </source>
</evidence>
<dbReference type="InterPro" id="IPR023214">
    <property type="entry name" value="HAD_sf"/>
</dbReference>
<proteinExistence type="inferred from homology"/>
<dbReference type="PANTHER" id="PTHR48085">
    <property type="entry name" value="CADMIUM/ZINC-TRANSPORTING ATPASE HMA2-RELATED"/>
    <property type="match status" value="1"/>
</dbReference>
<feature type="transmembrane region" description="Helical" evidence="6">
    <location>
        <begin position="555"/>
        <end position="574"/>
    </location>
</feature>
<organism evidence="8">
    <name type="scientific">bioreactor metagenome</name>
    <dbReference type="NCBI Taxonomy" id="1076179"/>
    <lineage>
        <taxon>unclassified sequences</taxon>
        <taxon>metagenomes</taxon>
        <taxon>ecological metagenomes</taxon>
    </lineage>
</organism>
<sequence length="603" mass="66330">MQKEDLLRQIRQRWLFILPIFLLGSLLLSLAFEFLWKRVELAHFLSLAAILIGSWRLLRESIAALLRRNFALDYIALLAITTGVITGNYSVALVIVLMMVGGNTLEDYAAKRAATSLTQLKNRLPQEIQVLTPEGQISQKITQVPIGSEIVIRKGEVIPLDGLLLSKTAVIDESSLTGEALPVEKEAGDTLHSGTLNLGEVLTLKTTVENQDSNYQKIINLVEEAQSGKAPFLQLADKLSMFFTLFTLLLAGLVFFFTHSLERTFAVLVIATPCPLILATPIAIMGGVNQAAKHLIIFRQLSALEILAEVKAMIFDKTGTITFGEMRINDIIVTNENYQKDRILQIALGLERNSLHPIARSLLHCCREKKLQALHFQNVKEIPGLGIEGNYRGDHYRLLKSNKKYARTLLKRNGKLIAYLDFIDQPKPSSSEVLESLQKLGIELHIFTGDKLQRAKDLLKSLPNGIQLQADCSPEEKRQGILQLKQQQKITAMIGDGINDAPALALADVGIAFSHQEQSAASEAADVVILGNSFQSVLAAVSISQRSMKIAKESMYAGLALSMLGMMVAAFGYLPALAGALLQEVIDVAVIFNALRSSQDKKA</sequence>
<gene>
    <name evidence="8" type="primary">copA_27</name>
    <name evidence="8" type="ORF">SDC9_69687</name>
</gene>
<dbReference type="Gene3D" id="3.40.50.1000">
    <property type="entry name" value="HAD superfamily/HAD-like"/>
    <property type="match status" value="1"/>
</dbReference>
<evidence type="ECO:0000259" key="7">
    <source>
        <dbReference type="Pfam" id="PF00122"/>
    </source>
</evidence>
<dbReference type="GO" id="GO:0016020">
    <property type="term" value="C:membrane"/>
    <property type="evidence" value="ECO:0007669"/>
    <property type="project" value="UniProtKB-SubCell"/>
</dbReference>
<feature type="transmembrane region" description="Helical" evidence="6">
    <location>
        <begin position="14"/>
        <end position="35"/>
    </location>
</feature>
<dbReference type="SUPFAM" id="SSF56784">
    <property type="entry name" value="HAD-like"/>
    <property type="match status" value="1"/>
</dbReference>
<dbReference type="PRINTS" id="PR00120">
    <property type="entry name" value="HATPASE"/>
</dbReference>
<dbReference type="InterPro" id="IPR001757">
    <property type="entry name" value="P_typ_ATPase"/>
</dbReference>
<name>A0A644Y3S8_9ZZZZ</name>
<dbReference type="Pfam" id="PF00122">
    <property type="entry name" value="E1-E2_ATPase"/>
    <property type="match status" value="1"/>
</dbReference>
<dbReference type="SUPFAM" id="SSF81653">
    <property type="entry name" value="Calcium ATPase, transduction domain A"/>
    <property type="match status" value="1"/>
</dbReference>
<dbReference type="InterPro" id="IPR059000">
    <property type="entry name" value="ATPase_P-type_domA"/>
</dbReference>
<dbReference type="Pfam" id="PF00702">
    <property type="entry name" value="Hydrolase"/>
    <property type="match status" value="1"/>
</dbReference>
<comment type="caution">
    <text evidence="8">The sequence shown here is derived from an EMBL/GenBank/DDBJ whole genome shotgun (WGS) entry which is preliminary data.</text>
</comment>
<dbReference type="Gene3D" id="2.70.150.10">
    <property type="entry name" value="Calcium-transporting ATPase, cytoplasmic transduction domain A"/>
    <property type="match status" value="1"/>
</dbReference>
<evidence type="ECO:0000256" key="1">
    <source>
        <dbReference type="ARBA" id="ARBA00004370"/>
    </source>
</evidence>
<feature type="transmembrane region" description="Helical" evidence="6">
    <location>
        <begin position="70"/>
        <end position="100"/>
    </location>
</feature>
<evidence type="ECO:0000256" key="2">
    <source>
        <dbReference type="ARBA" id="ARBA00006024"/>
    </source>
</evidence>
<dbReference type="InterPro" id="IPR023298">
    <property type="entry name" value="ATPase_P-typ_TM_dom_sf"/>
</dbReference>
<comment type="similarity">
    <text evidence="2">Belongs to the cation transport ATPase (P-type) (TC 3.A.3) family. Type IB subfamily.</text>
</comment>
<dbReference type="SUPFAM" id="SSF81665">
    <property type="entry name" value="Calcium ATPase, transmembrane domain M"/>
    <property type="match status" value="1"/>
</dbReference>
<dbReference type="NCBIfam" id="TIGR01494">
    <property type="entry name" value="ATPase_P-type"/>
    <property type="match status" value="1"/>
</dbReference>
<dbReference type="GO" id="GO:0005524">
    <property type="term" value="F:ATP binding"/>
    <property type="evidence" value="ECO:0007669"/>
    <property type="project" value="InterPro"/>
</dbReference>
<dbReference type="PRINTS" id="PR00119">
    <property type="entry name" value="CATATPASE"/>
</dbReference>
<dbReference type="NCBIfam" id="TIGR01512">
    <property type="entry name" value="ATPase-IB2_Cd"/>
    <property type="match status" value="1"/>
</dbReference>
<dbReference type="InterPro" id="IPR023299">
    <property type="entry name" value="ATPase_P-typ_cyto_dom_N"/>
</dbReference>
<dbReference type="PROSITE" id="PS00154">
    <property type="entry name" value="ATPASE_E1_E2"/>
    <property type="match status" value="1"/>
</dbReference>
<dbReference type="PANTHER" id="PTHR48085:SF5">
    <property type="entry name" value="CADMIUM_ZINC-TRANSPORTING ATPASE HMA4-RELATED"/>
    <property type="match status" value="1"/>
</dbReference>
<dbReference type="InterPro" id="IPR027256">
    <property type="entry name" value="P-typ_ATPase_IB"/>
</dbReference>
<evidence type="ECO:0000313" key="8">
    <source>
        <dbReference type="EMBL" id="MPM23222.1"/>
    </source>
</evidence>
<feature type="domain" description="P-type ATPase A" evidence="7">
    <location>
        <begin position="125"/>
        <end position="223"/>
    </location>
</feature>
<dbReference type="NCBIfam" id="TIGR01525">
    <property type="entry name" value="ATPase-IB_hvy"/>
    <property type="match status" value="1"/>
</dbReference>
<evidence type="ECO:0000256" key="3">
    <source>
        <dbReference type="ARBA" id="ARBA00022692"/>
    </source>
</evidence>
<dbReference type="GO" id="GO:0016887">
    <property type="term" value="F:ATP hydrolysis activity"/>
    <property type="evidence" value="ECO:0007669"/>
    <property type="project" value="InterPro"/>
</dbReference>
<dbReference type="GO" id="GO:0015086">
    <property type="term" value="F:cadmium ion transmembrane transporter activity"/>
    <property type="evidence" value="ECO:0007669"/>
    <property type="project" value="TreeGrafter"/>
</dbReference>
<feature type="transmembrane region" description="Helical" evidence="6">
    <location>
        <begin position="265"/>
        <end position="288"/>
    </location>
</feature>
<dbReference type="GO" id="GO:0019829">
    <property type="term" value="F:ATPase-coupled monoatomic cation transmembrane transporter activity"/>
    <property type="evidence" value="ECO:0007669"/>
    <property type="project" value="InterPro"/>
</dbReference>
<reference evidence="8" key="1">
    <citation type="submission" date="2019-08" db="EMBL/GenBank/DDBJ databases">
        <authorList>
            <person name="Kucharzyk K."/>
            <person name="Murdoch R.W."/>
            <person name="Higgins S."/>
            <person name="Loffler F."/>
        </authorList>
    </citation>
    <scope>NUCLEOTIDE SEQUENCE</scope>
</reference>
<evidence type="ECO:0000256" key="6">
    <source>
        <dbReference type="SAM" id="Phobius"/>
    </source>
</evidence>
<protein>
    <submittedName>
        <fullName evidence="8">Copper-exporting P-type ATPase</fullName>
    </submittedName>
</protein>
<dbReference type="InterPro" id="IPR051014">
    <property type="entry name" value="Cation_Transport_ATPase_IB"/>
</dbReference>
<evidence type="ECO:0000256" key="4">
    <source>
        <dbReference type="ARBA" id="ARBA00022989"/>
    </source>
</evidence>
<dbReference type="Gene3D" id="3.40.1110.10">
    <property type="entry name" value="Calcium-transporting ATPase, cytoplasmic domain N"/>
    <property type="match status" value="1"/>
</dbReference>
<dbReference type="AlphaFoldDB" id="A0A644Y3S8"/>
<feature type="transmembrane region" description="Helical" evidence="6">
    <location>
        <begin position="239"/>
        <end position="258"/>
    </location>
</feature>
<dbReference type="InterPro" id="IPR018303">
    <property type="entry name" value="ATPase_P-typ_P_site"/>
</dbReference>
<accession>A0A644Y3S8</accession>
<dbReference type="EMBL" id="VSSQ01003981">
    <property type="protein sequence ID" value="MPM23222.1"/>
    <property type="molecule type" value="Genomic_DNA"/>
</dbReference>
<keyword evidence="3 6" id="KW-0812">Transmembrane</keyword>
<dbReference type="InterPro" id="IPR008250">
    <property type="entry name" value="ATPase_P-typ_transduc_dom_A_sf"/>
</dbReference>
<keyword evidence="5 6" id="KW-0472">Membrane</keyword>
<comment type="subcellular location">
    <subcellularLocation>
        <location evidence="1">Membrane</location>
    </subcellularLocation>
</comment>
<dbReference type="InterPro" id="IPR036412">
    <property type="entry name" value="HAD-like_sf"/>
</dbReference>
<keyword evidence="4 6" id="KW-1133">Transmembrane helix</keyword>